<reference evidence="2 3" key="1">
    <citation type="journal article" date="2011" name="Stand. Genomic Sci.">
        <title>Complete genome sequence of Haliscomenobacter hydrossis type strain (O).</title>
        <authorList>
            <consortium name="US DOE Joint Genome Institute (JGI-PGF)"/>
            <person name="Daligault H."/>
            <person name="Lapidus A."/>
            <person name="Zeytun A."/>
            <person name="Nolan M."/>
            <person name="Lucas S."/>
            <person name="Del Rio T.G."/>
            <person name="Tice H."/>
            <person name="Cheng J.F."/>
            <person name="Tapia R."/>
            <person name="Han C."/>
            <person name="Goodwin L."/>
            <person name="Pitluck S."/>
            <person name="Liolios K."/>
            <person name="Pagani I."/>
            <person name="Ivanova N."/>
            <person name="Huntemann M."/>
            <person name="Mavromatis K."/>
            <person name="Mikhailova N."/>
            <person name="Pati A."/>
            <person name="Chen A."/>
            <person name="Palaniappan K."/>
            <person name="Land M."/>
            <person name="Hauser L."/>
            <person name="Brambilla E.M."/>
            <person name="Rohde M."/>
            <person name="Verbarg S."/>
            <person name="Goker M."/>
            <person name="Bristow J."/>
            <person name="Eisen J.A."/>
            <person name="Markowitz V."/>
            <person name="Hugenholtz P."/>
            <person name="Kyrpides N.C."/>
            <person name="Klenk H.P."/>
            <person name="Woyke T."/>
        </authorList>
    </citation>
    <scope>NUCLEOTIDE SEQUENCE [LARGE SCALE GENOMIC DNA]</scope>
    <source>
        <strain evidence="3">ATCC 27775 / DSM 1100 / LMG 10767 / O</strain>
    </source>
</reference>
<sequence length="103" mass="11994">MKRKHGNALHNKKLHHLYEILDSEEDNDVFKYGICGHPIGKDGYSKRIREQLNLYNAVANCVRFFARVLITGIPGRAKAKQVEKEHINAYEMKYGRKPRGNRE</sequence>
<accession>F4L2X8</accession>
<evidence type="ECO:0000313" key="3">
    <source>
        <dbReference type="Proteomes" id="UP000008461"/>
    </source>
</evidence>
<keyword evidence="2" id="KW-0449">Lipoprotein</keyword>
<gene>
    <name evidence="2" type="ordered locus">Halhy_1770</name>
</gene>
<dbReference type="AlphaFoldDB" id="F4L2X8"/>
<proteinExistence type="predicted"/>
<organism evidence="2 3">
    <name type="scientific">Haliscomenobacter hydrossis (strain ATCC 27775 / DSM 1100 / LMG 10767 / O)</name>
    <dbReference type="NCBI Taxonomy" id="760192"/>
    <lineage>
        <taxon>Bacteria</taxon>
        <taxon>Pseudomonadati</taxon>
        <taxon>Bacteroidota</taxon>
        <taxon>Saprospiria</taxon>
        <taxon>Saprospirales</taxon>
        <taxon>Haliscomenobacteraceae</taxon>
        <taxon>Haliscomenobacter</taxon>
    </lineage>
</organism>
<evidence type="ECO:0000259" key="1">
    <source>
        <dbReference type="Pfam" id="PF15653"/>
    </source>
</evidence>
<dbReference type="KEGG" id="hhy:Halhy_1770"/>
<dbReference type="HOGENOM" id="CLU_2273427_0_0_10"/>
<dbReference type="EMBL" id="CP002691">
    <property type="protein sequence ID" value="AEE49658.1"/>
    <property type="molecule type" value="Genomic_DNA"/>
</dbReference>
<dbReference type="STRING" id="760192.Halhy_1770"/>
<keyword evidence="3" id="KW-1185">Reference proteome</keyword>
<dbReference type="Pfam" id="PF15653">
    <property type="entry name" value="Tox-URI2"/>
    <property type="match status" value="1"/>
</dbReference>
<feature type="domain" description="Tox-URI2" evidence="1">
    <location>
        <begin position="10"/>
        <end position="95"/>
    </location>
</feature>
<dbReference type="InterPro" id="IPR028899">
    <property type="entry name" value="Tox-URI2_dom"/>
</dbReference>
<reference key="2">
    <citation type="submission" date="2011-04" db="EMBL/GenBank/DDBJ databases">
        <title>Complete sequence of chromosome of Haliscomenobacter hydrossis DSM 1100.</title>
        <authorList>
            <consortium name="US DOE Joint Genome Institute (JGI-PGF)"/>
            <person name="Lucas S."/>
            <person name="Han J."/>
            <person name="Lapidus A."/>
            <person name="Bruce D."/>
            <person name="Goodwin L."/>
            <person name="Pitluck S."/>
            <person name="Peters L."/>
            <person name="Kyrpides N."/>
            <person name="Mavromatis K."/>
            <person name="Ivanova N."/>
            <person name="Ovchinnikova G."/>
            <person name="Pagani I."/>
            <person name="Daligault H."/>
            <person name="Detter J.C."/>
            <person name="Han C."/>
            <person name="Land M."/>
            <person name="Hauser L."/>
            <person name="Markowitz V."/>
            <person name="Cheng J.-F."/>
            <person name="Hugenholtz P."/>
            <person name="Woyke T."/>
            <person name="Wu D."/>
            <person name="Verbarg S."/>
            <person name="Frueling A."/>
            <person name="Brambilla E."/>
            <person name="Klenk H.-P."/>
            <person name="Eisen J.A."/>
        </authorList>
    </citation>
    <scope>NUCLEOTIDE SEQUENCE</scope>
    <source>
        <strain>DSM 1100</strain>
    </source>
</reference>
<evidence type="ECO:0000313" key="2">
    <source>
        <dbReference type="EMBL" id="AEE49658.1"/>
    </source>
</evidence>
<dbReference type="OrthoDB" id="1494098at2"/>
<dbReference type="Proteomes" id="UP000008461">
    <property type="component" value="Chromosome"/>
</dbReference>
<protein>
    <submittedName>
        <fullName evidence="2">Lipoprotein</fullName>
    </submittedName>
</protein>
<name>F4L2X8_HALH1</name>
<dbReference type="RefSeq" id="WP_013764211.1">
    <property type="nucleotide sequence ID" value="NC_015510.1"/>
</dbReference>